<evidence type="ECO:0000259" key="1">
    <source>
        <dbReference type="Pfam" id="PF05175"/>
    </source>
</evidence>
<dbReference type="SUPFAM" id="SSF53335">
    <property type="entry name" value="S-adenosyl-L-methionine-dependent methyltransferases"/>
    <property type="match status" value="1"/>
</dbReference>
<dbReference type="Gene3D" id="3.40.50.150">
    <property type="entry name" value="Vaccinia Virus protein VP39"/>
    <property type="match status" value="1"/>
</dbReference>
<dbReference type="InterPro" id="IPR022446">
    <property type="entry name" value="MeTrfrase_put"/>
</dbReference>
<dbReference type="CDD" id="cd02440">
    <property type="entry name" value="AdoMet_MTases"/>
    <property type="match status" value="1"/>
</dbReference>
<evidence type="ECO:0000313" key="2">
    <source>
        <dbReference type="EMBL" id="QPZ38672.1"/>
    </source>
</evidence>
<dbReference type="Proteomes" id="UP000662814">
    <property type="component" value="Chromosome"/>
</dbReference>
<sequence>MNEPDALALTPRLREAGCVFAEEEAALFLDAAHDPRELELMVRRRIAGEAPEHIVGWAEFCGLRIAVAPGVFIPRQRTAALVDQTVRLCRADSVVVDMCCGSGALARVIADRVPGARLHAADIDVSAVACARENLAGIGDVYEGDLVDALPPGLCGHVDVMVANVPYVPRDELRLMPAEAREHEAAVTHDGGADGLDVFRRLADAAPEWLAPGGSILSEIGAGQVDAACAALGSAGLLGVTLYDDERETTVVIGTWPR</sequence>
<protein>
    <recommendedName>
        <fullName evidence="1">Methyltransferase small domain-containing protein</fullName>
    </recommendedName>
</protein>
<keyword evidence="3" id="KW-1185">Reference proteome</keyword>
<dbReference type="InterPro" id="IPR007848">
    <property type="entry name" value="Small_mtfrase_dom"/>
</dbReference>
<organism evidence="2 3">
    <name type="scientific">Paramicrobacterium chengjingii</name>
    <dbReference type="NCBI Taxonomy" id="2769067"/>
    <lineage>
        <taxon>Bacteria</taxon>
        <taxon>Bacillati</taxon>
        <taxon>Actinomycetota</taxon>
        <taxon>Actinomycetes</taxon>
        <taxon>Micrococcales</taxon>
        <taxon>Microbacteriaceae</taxon>
        <taxon>Paramicrobacterium</taxon>
    </lineage>
</organism>
<accession>A0ABX6YJZ4</accession>
<dbReference type="PANTHER" id="PTHR18895">
    <property type="entry name" value="HEMK METHYLTRANSFERASE"/>
    <property type="match status" value="1"/>
</dbReference>
<dbReference type="InterPro" id="IPR029063">
    <property type="entry name" value="SAM-dependent_MTases_sf"/>
</dbReference>
<gene>
    <name evidence="2" type="ORF">HCR76_00750</name>
</gene>
<name>A0ABX6YJZ4_9MICO</name>
<proteinExistence type="predicted"/>
<dbReference type="EMBL" id="CP061169">
    <property type="protein sequence ID" value="QPZ38672.1"/>
    <property type="molecule type" value="Genomic_DNA"/>
</dbReference>
<reference evidence="2 3" key="1">
    <citation type="submission" date="2020-12" db="EMBL/GenBank/DDBJ databases">
        <title>Microbacterium sp. HY060.</title>
        <authorList>
            <person name="Zhou J."/>
        </authorList>
    </citation>
    <scope>NUCLEOTIDE SEQUENCE [LARGE SCALE GENOMIC DNA]</scope>
    <source>
        <strain evidence="2 3">HY60</strain>
    </source>
</reference>
<dbReference type="RefSeq" id="WP_166985844.1">
    <property type="nucleotide sequence ID" value="NZ_CP061169.1"/>
</dbReference>
<evidence type="ECO:0000313" key="3">
    <source>
        <dbReference type="Proteomes" id="UP000662814"/>
    </source>
</evidence>
<dbReference type="PANTHER" id="PTHR18895:SF74">
    <property type="entry name" value="MTRF1L RELEASE FACTOR GLUTAMINE METHYLTRANSFERASE"/>
    <property type="match status" value="1"/>
</dbReference>
<dbReference type="InterPro" id="IPR050320">
    <property type="entry name" value="N5-glutamine_MTase"/>
</dbReference>
<feature type="domain" description="Methyltransferase small" evidence="1">
    <location>
        <begin position="81"/>
        <end position="168"/>
    </location>
</feature>
<dbReference type="Pfam" id="PF05175">
    <property type="entry name" value="MTS"/>
    <property type="match status" value="1"/>
</dbReference>
<dbReference type="NCBIfam" id="TIGR03704">
    <property type="entry name" value="PrmC_rel_meth"/>
    <property type="match status" value="1"/>
</dbReference>